<keyword evidence="11" id="KW-1185">Reference proteome</keyword>
<comment type="caution">
    <text evidence="10">The sequence shown here is derived from an EMBL/GenBank/DDBJ whole genome shotgun (WGS) entry which is preliminary data.</text>
</comment>
<feature type="domain" description="PLD phosphodiesterase" evidence="9">
    <location>
        <begin position="141"/>
        <end position="168"/>
    </location>
</feature>
<keyword evidence="6" id="KW-1133">Transmembrane helix</keyword>
<dbReference type="Proteomes" id="UP000789845">
    <property type="component" value="Unassembled WGS sequence"/>
</dbReference>
<evidence type="ECO:0000256" key="2">
    <source>
        <dbReference type="ARBA" id="ARBA00022475"/>
    </source>
</evidence>
<dbReference type="Gene3D" id="3.30.870.10">
    <property type="entry name" value="Endonuclease Chain A"/>
    <property type="match status" value="2"/>
</dbReference>
<dbReference type="GO" id="GO:0005886">
    <property type="term" value="C:plasma membrane"/>
    <property type="evidence" value="ECO:0007669"/>
    <property type="project" value="UniProtKB-SubCell"/>
</dbReference>
<dbReference type="NCBIfam" id="TIGR04265">
    <property type="entry name" value="bac_cardiolipin"/>
    <property type="match status" value="1"/>
</dbReference>
<comment type="subcellular location">
    <subcellularLocation>
        <location evidence="1">Cell membrane</location>
    </subcellularLocation>
</comment>
<organism evidence="10 11">
    <name type="scientific">Pseudoneobacillus rhizosphaerae</name>
    <dbReference type="NCBI Taxonomy" id="2880968"/>
    <lineage>
        <taxon>Bacteria</taxon>
        <taxon>Bacillati</taxon>
        <taxon>Bacillota</taxon>
        <taxon>Bacilli</taxon>
        <taxon>Bacillales</taxon>
        <taxon>Bacillaceae</taxon>
        <taxon>Pseudoneobacillus</taxon>
    </lineage>
</organism>
<dbReference type="GO" id="GO:0032049">
    <property type="term" value="P:cardiolipin biosynthetic process"/>
    <property type="evidence" value="ECO:0007669"/>
    <property type="project" value="UniProtKB-UniRule"/>
</dbReference>
<keyword evidence="5" id="KW-0677">Repeat</keyword>
<dbReference type="PANTHER" id="PTHR21248:SF7">
    <property type="entry name" value="MINOR CARDIOLIPIN SYNTHASE CLSB"/>
    <property type="match status" value="1"/>
</dbReference>
<dbReference type="EMBL" id="CAKJTG010000002">
    <property type="protein sequence ID" value="CAG9606712.1"/>
    <property type="molecule type" value="Genomic_DNA"/>
</dbReference>
<dbReference type="RefSeq" id="WP_230494989.1">
    <property type="nucleotide sequence ID" value="NZ_CAKJTG010000002.1"/>
</dbReference>
<dbReference type="SUPFAM" id="SSF56024">
    <property type="entry name" value="Phospholipase D/nuclease"/>
    <property type="match status" value="2"/>
</dbReference>
<evidence type="ECO:0000256" key="6">
    <source>
        <dbReference type="ARBA" id="ARBA00022989"/>
    </source>
</evidence>
<evidence type="ECO:0000256" key="5">
    <source>
        <dbReference type="ARBA" id="ARBA00022737"/>
    </source>
</evidence>
<dbReference type="CDD" id="cd09110">
    <property type="entry name" value="PLDc_CLS_1"/>
    <property type="match status" value="1"/>
</dbReference>
<keyword evidence="2" id="KW-1003">Cell membrane</keyword>
<dbReference type="AlphaFoldDB" id="A0A9C7G741"/>
<keyword evidence="7" id="KW-0472">Membrane</keyword>
<evidence type="ECO:0000256" key="7">
    <source>
        <dbReference type="ARBA" id="ARBA00023136"/>
    </source>
</evidence>
<evidence type="ECO:0000256" key="1">
    <source>
        <dbReference type="ARBA" id="ARBA00004236"/>
    </source>
</evidence>
<gene>
    <name evidence="10" type="primary">clsB</name>
    <name evidence="10" type="ORF">NEOCIP111885_00400</name>
</gene>
<dbReference type="PIRSF" id="PIRSF000850">
    <property type="entry name" value="Phospholipase_D_PSS"/>
    <property type="match status" value="1"/>
</dbReference>
<dbReference type="InterPro" id="IPR025202">
    <property type="entry name" value="PLD-like_dom"/>
</dbReference>
<dbReference type="InterPro" id="IPR022924">
    <property type="entry name" value="Cardiolipin_synthase"/>
</dbReference>
<dbReference type="PANTHER" id="PTHR21248">
    <property type="entry name" value="CARDIOLIPIN SYNTHASE"/>
    <property type="match status" value="1"/>
</dbReference>
<proteinExistence type="predicted"/>
<dbReference type="CDD" id="cd09112">
    <property type="entry name" value="PLDc_CLS_2"/>
    <property type="match status" value="1"/>
</dbReference>
<evidence type="ECO:0000256" key="4">
    <source>
        <dbReference type="ARBA" id="ARBA00022692"/>
    </source>
</evidence>
<evidence type="ECO:0000256" key="3">
    <source>
        <dbReference type="ARBA" id="ARBA00022679"/>
    </source>
</evidence>
<reference evidence="10" key="1">
    <citation type="submission" date="2021-10" db="EMBL/GenBank/DDBJ databases">
        <authorList>
            <person name="Criscuolo A."/>
        </authorList>
    </citation>
    <scope>NUCLEOTIDE SEQUENCE</scope>
    <source>
        <strain evidence="10">CIP111885</strain>
    </source>
</reference>
<dbReference type="InterPro" id="IPR001736">
    <property type="entry name" value="PLipase_D/transphosphatidylase"/>
</dbReference>
<evidence type="ECO:0000313" key="10">
    <source>
        <dbReference type="EMBL" id="CAG9606712.1"/>
    </source>
</evidence>
<protein>
    <recommendedName>
        <fullName evidence="8">Cardiolipin synthase</fullName>
        <ecNumber evidence="8">2.7.8.-</ecNumber>
    </recommendedName>
</protein>
<dbReference type="Pfam" id="PF13091">
    <property type="entry name" value="PLDc_2"/>
    <property type="match status" value="2"/>
</dbReference>
<evidence type="ECO:0000313" key="11">
    <source>
        <dbReference type="Proteomes" id="UP000789845"/>
    </source>
</evidence>
<dbReference type="SMART" id="SM00155">
    <property type="entry name" value="PLDc"/>
    <property type="match status" value="2"/>
</dbReference>
<dbReference type="GO" id="GO:0008808">
    <property type="term" value="F:cardiolipin synthase activity"/>
    <property type="evidence" value="ECO:0007669"/>
    <property type="project" value="UniProtKB-UniRule"/>
</dbReference>
<evidence type="ECO:0000259" key="9">
    <source>
        <dbReference type="PROSITE" id="PS50035"/>
    </source>
</evidence>
<sequence>MNFTFGLFGILFLILLWLTLDYHLGRRNHLKTLYPPHAPKRHSHIEIFTDGELLFKDYFDELKRARKHIHILFYIAKNDSFSKEFFNILMQKAKEGVEVRLMLDWLGSFSVDRKIIKKLKEAGGQFTFSQVPRLPFLFYTSQVRNHRKTTVIDGKVGYIGGYNIGKEYVNKDEKLSPWRDYQLKIKGEGIIDLQKELLTNWHKNTKINLLQNKAYFPETEPGPIEHEIIPAEATIQENTFLNLISSAKETIMIGTPYFIPSPKIFHALLKAIKRGVAIKILVPKNADHILVQEASFPYLRRLLKEKVQVYQFSKGFYHAKTLLIDDRVCDIGTANFDKRSFFLNYEINCYMYDKNFIQLAKETIEKDIKDSKLLSLEELTKPNLWRSTKEKLASIFSNFK</sequence>
<evidence type="ECO:0000256" key="8">
    <source>
        <dbReference type="NCBIfam" id="TIGR04265"/>
    </source>
</evidence>
<feature type="domain" description="PLD phosphodiesterase" evidence="9">
    <location>
        <begin position="313"/>
        <end position="340"/>
    </location>
</feature>
<keyword evidence="3" id="KW-0808">Transferase</keyword>
<accession>A0A9C7G741</accession>
<dbReference type="PROSITE" id="PS50035">
    <property type="entry name" value="PLD"/>
    <property type="match status" value="2"/>
</dbReference>
<keyword evidence="4" id="KW-0812">Transmembrane</keyword>
<name>A0A9C7G741_9BACI</name>
<dbReference type="EC" id="2.7.8.-" evidence="8"/>